<dbReference type="InterPro" id="IPR023213">
    <property type="entry name" value="CAT-like_dom_sf"/>
</dbReference>
<protein>
    <submittedName>
        <fullName evidence="2">Condensation domain-containing protein</fullName>
    </submittedName>
</protein>
<reference evidence="3" key="1">
    <citation type="journal article" date="2019" name="Int. J. Syst. Evol. Microbiol.">
        <title>The Global Catalogue of Microorganisms (GCM) 10K type strain sequencing project: providing services to taxonomists for standard genome sequencing and annotation.</title>
        <authorList>
            <consortium name="The Broad Institute Genomics Platform"/>
            <consortium name="The Broad Institute Genome Sequencing Center for Infectious Disease"/>
            <person name="Wu L."/>
            <person name="Ma J."/>
        </authorList>
    </citation>
    <scope>NUCLEOTIDE SEQUENCE [LARGE SCALE GENOMIC DNA]</scope>
    <source>
        <strain evidence="3">JCM 31486</strain>
    </source>
</reference>
<dbReference type="PANTHER" id="PTHR45398">
    <property type="match status" value="1"/>
</dbReference>
<evidence type="ECO:0000313" key="2">
    <source>
        <dbReference type="EMBL" id="MFD1050008.1"/>
    </source>
</evidence>
<dbReference type="Gene3D" id="3.30.559.30">
    <property type="entry name" value="Nonribosomal peptide synthetase, condensation domain"/>
    <property type="match status" value="1"/>
</dbReference>
<dbReference type="InterPro" id="IPR001242">
    <property type="entry name" value="Condensation_dom"/>
</dbReference>
<proteinExistence type="predicted"/>
<keyword evidence="3" id="KW-1185">Reference proteome</keyword>
<dbReference type="EMBL" id="JBHTIS010002543">
    <property type="protein sequence ID" value="MFD1050008.1"/>
    <property type="molecule type" value="Genomic_DNA"/>
</dbReference>
<evidence type="ECO:0000313" key="3">
    <source>
        <dbReference type="Proteomes" id="UP001597045"/>
    </source>
</evidence>
<dbReference type="PANTHER" id="PTHR45398:SF1">
    <property type="entry name" value="ENZYME, PUTATIVE (JCVI)-RELATED"/>
    <property type="match status" value="1"/>
</dbReference>
<feature type="domain" description="Condensation" evidence="1">
    <location>
        <begin position="2"/>
        <end position="147"/>
    </location>
</feature>
<dbReference type="SUPFAM" id="SSF52777">
    <property type="entry name" value="CoA-dependent acyltransferases"/>
    <property type="match status" value="1"/>
</dbReference>
<evidence type="ECO:0000259" key="1">
    <source>
        <dbReference type="Pfam" id="PF00668"/>
    </source>
</evidence>
<dbReference type="Pfam" id="PF00668">
    <property type="entry name" value="Condensation"/>
    <property type="match status" value="1"/>
</dbReference>
<gene>
    <name evidence="2" type="ORF">ACFQ1S_32980</name>
</gene>
<sequence>MVHVGDDPTFRELLDRVRTASMAGYRHQDVPFEVLVQALKPERNLSTTPIFQTSLSLRDSAPSLPGFGAAKVEQFGVDGAASHFDLMVELWVDTDDAVVGNLPYNEELFDESTVARAAGHLNRLLTAGPAFPDVPISAMEMVDPDEAVAVCRTPTAPVNTDLTLSAMVAAQVR</sequence>
<name>A0ABW3MIQ0_9PSEU</name>
<organism evidence="2 3">
    <name type="scientific">Kibdelosporangium lantanae</name>
    <dbReference type="NCBI Taxonomy" id="1497396"/>
    <lineage>
        <taxon>Bacteria</taxon>
        <taxon>Bacillati</taxon>
        <taxon>Actinomycetota</taxon>
        <taxon>Actinomycetes</taxon>
        <taxon>Pseudonocardiales</taxon>
        <taxon>Pseudonocardiaceae</taxon>
        <taxon>Kibdelosporangium</taxon>
    </lineage>
</organism>
<feature type="non-terminal residue" evidence="2">
    <location>
        <position position="173"/>
    </location>
</feature>
<dbReference type="Gene3D" id="3.30.559.10">
    <property type="entry name" value="Chloramphenicol acetyltransferase-like domain"/>
    <property type="match status" value="1"/>
</dbReference>
<comment type="caution">
    <text evidence="2">The sequence shown here is derived from an EMBL/GenBank/DDBJ whole genome shotgun (WGS) entry which is preliminary data.</text>
</comment>
<dbReference type="Proteomes" id="UP001597045">
    <property type="component" value="Unassembled WGS sequence"/>
</dbReference>
<accession>A0ABW3MIQ0</accession>